<gene>
    <name evidence="1" type="ORF">MSG28_012526</name>
</gene>
<organism evidence="1 2">
    <name type="scientific">Choristoneura fumiferana</name>
    <name type="common">Spruce budworm moth</name>
    <name type="synonym">Archips fumiferana</name>
    <dbReference type="NCBI Taxonomy" id="7141"/>
    <lineage>
        <taxon>Eukaryota</taxon>
        <taxon>Metazoa</taxon>
        <taxon>Ecdysozoa</taxon>
        <taxon>Arthropoda</taxon>
        <taxon>Hexapoda</taxon>
        <taxon>Insecta</taxon>
        <taxon>Pterygota</taxon>
        <taxon>Neoptera</taxon>
        <taxon>Endopterygota</taxon>
        <taxon>Lepidoptera</taxon>
        <taxon>Glossata</taxon>
        <taxon>Ditrysia</taxon>
        <taxon>Tortricoidea</taxon>
        <taxon>Tortricidae</taxon>
        <taxon>Tortricinae</taxon>
        <taxon>Choristoneura</taxon>
    </lineage>
</organism>
<name>A0ACC0KE77_CHOFU</name>
<reference evidence="1 2" key="1">
    <citation type="journal article" date="2022" name="Genome Biol. Evol.">
        <title>The Spruce Budworm Genome: Reconstructing the Evolutionary History of Antifreeze Proteins.</title>
        <authorList>
            <person name="Beliveau C."/>
            <person name="Gagne P."/>
            <person name="Picq S."/>
            <person name="Vernygora O."/>
            <person name="Keeling C.I."/>
            <person name="Pinkney K."/>
            <person name="Doucet D."/>
            <person name="Wen F."/>
            <person name="Johnston J.S."/>
            <person name="Maaroufi H."/>
            <person name="Boyle B."/>
            <person name="Laroche J."/>
            <person name="Dewar K."/>
            <person name="Juretic N."/>
            <person name="Blackburn G."/>
            <person name="Nisole A."/>
            <person name="Brunet B."/>
            <person name="Brandao M."/>
            <person name="Lumley L."/>
            <person name="Duan J."/>
            <person name="Quan G."/>
            <person name="Lucarotti C.J."/>
            <person name="Roe A.D."/>
            <person name="Sperling F.A.H."/>
            <person name="Levesque R.C."/>
            <person name="Cusson M."/>
        </authorList>
    </citation>
    <scope>NUCLEOTIDE SEQUENCE [LARGE SCALE GENOMIC DNA]</scope>
    <source>
        <strain evidence="1">Glfc:IPQL:Cfum</strain>
    </source>
</reference>
<dbReference type="Proteomes" id="UP001064048">
    <property type="component" value="Chromosome 21"/>
</dbReference>
<protein>
    <submittedName>
        <fullName evidence="1">Uncharacterized protein</fullName>
    </submittedName>
</protein>
<proteinExistence type="predicted"/>
<comment type="caution">
    <text evidence="1">The sequence shown here is derived from an EMBL/GenBank/DDBJ whole genome shotgun (WGS) entry which is preliminary data.</text>
</comment>
<accession>A0ACC0KE77</accession>
<evidence type="ECO:0000313" key="2">
    <source>
        <dbReference type="Proteomes" id="UP001064048"/>
    </source>
</evidence>
<keyword evidence="2" id="KW-1185">Reference proteome</keyword>
<sequence length="349" mass="39909">MSWSRTVSVKWGNEVAVMRLRLTENTMSVEGHEAREISDSQWFWKLEVAGASRVMSIGVSTNYEHRDAILKVSAINGTSNNLCCSHYLIVKSRMNDERLASYLNFLTILILNLPIEIYRAKHENVEVEVPLVTNIFPKCTPVKRKGPEQKLIFIQSGKSAAACGLFSCARFCPRRADWAFRIYANTAVQIEETHGTESTCYMSEIGEQRTMRKTHIVVALGCIFQLVTARTLKNTKVDVNYYETNKAVENKLKEIDDVININDQAIEELEHDYLKNNKGVKQTAMENGSIDELDDDESFDKVNETENERKKEVSPPPGSRRFRRWAMARPCANGSRKVYLGKHRICVRY</sequence>
<dbReference type="EMBL" id="CM046121">
    <property type="protein sequence ID" value="KAI8434525.1"/>
    <property type="molecule type" value="Genomic_DNA"/>
</dbReference>
<evidence type="ECO:0000313" key="1">
    <source>
        <dbReference type="EMBL" id="KAI8434525.1"/>
    </source>
</evidence>